<dbReference type="RefSeq" id="WP_085249262.1">
    <property type="nucleotide sequence ID" value="NZ_CAJMWJ010000001.1"/>
</dbReference>
<organism evidence="11 12">
    <name type="scientific">Mycobacterium riyadhense</name>
    <dbReference type="NCBI Taxonomy" id="486698"/>
    <lineage>
        <taxon>Bacteria</taxon>
        <taxon>Bacillati</taxon>
        <taxon>Actinomycetota</taxon>
        <taxon>Actinomycetes</taxon>
        <taxon>Mycobacteriales</taxon>
        <taxon>Mycobacteriaceae</taxon>
        <taxon>Mycobacterium</taxon>
    </lineage>
</organism>
<feature type="transmembrane region" description="Helical" evidence="10">
    <location>
        <begin position="6"/>
        <end position="24"/>
    </location>
</feature>
<keyword evidence="2 10" id="KW-1003">Cell membrane</keyword>
<keyword evidence="10" id="KW-0479">Metal-binding</keyword>
<dbReference type="NCBIfam" id="NF010824">
    <property type="entry name" value="PRK14228.1"/>
    <property type="match status" value="1"/>
</dbReference>
<comment type="caution">
    <text evidence="11">The sequence shown here is derived from an EMBL/GenBank/DDBJ whole genome shotgun (WGS) entry which is preliminary data.</text>
</comment>
<keyword evidence="10" id="KW-0813">Transport</keyword>
<evidence type="ECO:0000313" key="11">
    <source>
        <dbReference type="EMBL" id="ORW85443.1"/>
    </source>
</evidence>
<dbReference type="GO" id="GO:0046872">
    <property type="term" value="F:metal ion binding"/>
    <property type="evidence" value="ECO:0007669"/>
    <property type="project" value="UniProtKB-KW"/>
</dbReference>
<dbReference type="GO" id="GO:0140114">
    <property type="term" value="P:cellular detoxification of fluoride"/>
    <property type="evidence" value="ECO:0007669"/>
    <property type="project" value="UniProtKB-UniRule"/>
</dbReference>
<keyword evidence="10" id="KW-0915">Sodium</keyword>
<evidence type="ECO:0000256" key="3">
    <source>
        <dbReference type="ARBA" id="ARBA00022692"/>
    </source>
</evidence>
<feature type="transmembrane region" description="Helical" evidence="10">
    <location>
        <begin position="63"/>
        <end position="84"/>
    </location>
</feature>
<keyword evidence="12" id="KW-1185">Reference proteome</keyword>
<keyword evidence="3 10" id="KW-0812">Transmembrane</keyword>
<evidence type="ECO:0000256" key="4">
    <source>
        <dbReference type="ARBA" id="ARBA00022989"/>
    </source>
</evidence>
<evidence type="ECO:0000256" key="1">
    <source>
        <dbReference type="ARBA" id="ARBA00004651"/>
    </source>
</evidence>
<dbReference type="Pfam" id="PF02537">
    <property type="entry name" value="CRCB"/>
    <property type="match status" value="1"/>
</dbReference>
<feature type="transmembrane region" description="Helical" evidence="10">
    <location>
        <begin position="96"/>
        <end position="119"/>
    </location>
</feature>
<reference evidence="11 12" key="1">
    <citation type="submission" date="2016-01" db="EMBL/GenBank/DDBJ databases">
        <title>The new phylogeny of the genus Mycobacterium.</title>
        <authorList>
            <person name="Tarcisio F."/>
            <person name="Conor M."/>
            <person name="Antonella G."/>
            <person name="Elisabetta G."/>
            <person name="Giulia F.S."/>
            <person name="Sara T."/>
            <person name="Anna F."/>
            <person name="Clotilde B."/>
            <person name="Roberto B."/>
            <person name="Veronica D.S."/>
            <person name="Fabio R."/>
            <person name="Monica P."/>
            <person name="Olivier J."/>
            <person name="Enrico T."/>
            <person name="Nicola S."/>
        </authorList>
    </citation>
    <scope>NUCLEOTIDE SEQUENCE [LARGE SCALE GENOMIC DNA]</scope>
    <source>
        <strain evidence="11 12">DSM 45176</strain>
    </source>
</reference>
<evidence type="ECO:0000256" key="10">
    <source>
        <dbReference type="HAMAP-Rule" id="MF_00454"/>
    </source>
</evidence>
<comment type="similarity">
    <text evidence="7 10">Belongs to the fluoride channel Fluc/FEX (TC 1.A.43) family.</text>
</comment>
<keyword evidence="4 10" id="KW-1133">Transmembrane helix</keyword>
<comment type="catalytic activity">
    <reaction evidence="8">
        <text>fluoride(in) = fluoride(out)</text>
        <dbReference type="Rhea" id="RHEA:76159"/>
        <dbReference type="ChEBI" id="CHEBI:17051"/>
    </reaction>
    <physiologicalReaction direction="left-to-right" evidence="8">
        <dbReference type="Rhea" id="RHEA:76160"/>
    </physiologicalReaction>
</comment>
<protein>
    <recommendedName>
        <fullName evidence="10">Fluoride-specific ion channel FluC</fullName>
    </recommendedName>
</protein>
<comment type="activity regulation">
    <text evidence="10">Na(+) is not transported, but it plays an essential structural role and its presence is essential for fluoride channel function.</text>
</comment>
<dbReference type="GO" id="GO:0005886">
    <property type="term" value="C:plasma membrane"/>
    <property type="evidence" value="ECO:0007669"/>
    <property type="project" value="UniProtKB-SubCell"/>
</dbReference>
<comment type="function">
    <text evidence="9 10">Fluoride-specific ion channel. Important for reducing fluoride concentration in the cell, thus reducing its toxicity.</text>
</comment>
<keyword evidence="5 10" id="KW-0472">Membrane</keyword>
<gene>
    <name evidence="10" type="primary">fluC</name>
    <name evidence="10" type="synonym">crcB</name>
    <name evidence="11" type="ORF">AWC22_12200</name>
</gene>
<dbReference type="PANTHER" id="PTHR28259">
    <property type="entry name" value="FLUORIDE EXPORT PROTEIN 1-RELATED"/>
    <property type="match status" value="1"/>
</dbReference>
<feature type="binding site" evidence="10">
    <location>
        <position position="73"/>
    </location>
    <ligand>
        <name>Na(+)</name>
        <dbReference type="ChEBI" id="CHEBI:29101"/>
        <note>structural</note>
    </ligand>
</feature>
<name>A0A1X2DBA0_9MYCO</name>
<dbReference type="AlphaFoldDB" id="A0A1X2DBA0"/>
<sequence length="122" mass="12774">MTSIALWLGVMLIGGAGSVARFVVDRAVARRMARTFPYGTLTVNITGAALLGFLAGLALPKDVALLADTALVGSYTTFSTWMLETQRLSEDRQLRAAFTNIGASVVLGLAAAALGQWFAGLP</sequence>
<dbReference type="HAMAP" id="MF_00454">
    <property type="entry name" value="FluC"/>
    <property type="match status" value="1"/>
</dbReference>
<evidence type="ECO:0000256" key="6">
    <source>
        <dbReference type="ARBA" id="ARBA00023303"/>
    </source>
</evidence>
<dbReference type="OrthoDB" id="5148600at2"/>
<keyword evidence="6 10" id="KW-0407">Ion channel</keyword>
<comment type="subcellular location">
    <subcellularLocation>
        <location evidence="1 10">Cell membrane</location>
        <topology evidence="1 10">Multi-pass membrane protein</topology>
    </subcellularLocation>
</comment>
<evidence type="ECO:0000313" key="12">
    <source>
        <dbReference type="Proteomes" id="UP000193087"/>
    </source>
</evidence>
<accession>A0A1X2DBA0</accession>
<dbReference type="STRING" id="486698.AWC22_12200"/>
<evidence type="ECO:0000256" key="2">
    <source>
        <dbReference type="ARBA" id="ARBA00022475"/>
    </source>
</evidence>
<dbReference type="GeneID" id="93493679"/>
<dbReference type="Proteomes" id="UP000193087">
    <property type="component" value="Unassembled WGS sequence"/>
</dbReference>
<evidence type="ECO:0000256" key="7">
    <source>
        <dbReference type="ARBA" id="ARBA00035120"/>
    </source>
</evidence>
<dbReference type="PANTHER" id="PTHR28259:SF1">
    <property type="entry name" value="FLUORIDE EXPORT PROTEIN 1-RELATED"/>
    <property type="match status" value="1"/>
</dbReference>
<feature type="binding site" evidence="10">
    <location>
        <position position="76"/>
    </location>
    <ligand>
        <name>Na(+)</name>
        <dbReference type="ChEBI" id="CHEBI:29101"/>
        <note>structural</note>
    </ligand>
</feature>
<keyword evidence="10" id="KW-0406">Ion transport</keyword>
<dbReference type="EMBL" id="LQPQ01000030">
    <property type="protein sequence ID" value="ORW85443.1"/>
    <property type="molecule type" value="Genomic_DNA"/>
</dbReference>
<proteinExistence type="inferred from homology"/>
<feature type="transmembrane region" description="Helical" evidence="10">
    <location>
        <begin position="36"/>
        <end position="57"/>
    </location>
</feature>
<dbReference type="GO" id="GO:0062054">
    <property type="term" value="F:fluoride channel activity"/>
    <property type="evidence" value="ECO:0007669"/>
    <property type="project" value="UniProtKB-UniRule"/>
</dbReference>
<dbReference type="InterPro" id="IPR003691">
    <property type="entry name" value="FluC"/>
</dbReference>
<evidence type="ECO:0000256" key="9">
    <source>
        <dbReference type="ARBA" id="ARBA00049940"/>
    </source>
</evidence>
<evidence type="ECO:0000256" key="5">
    <source>
        <dbReference type="ARBA" id="ARBA00023136"/>
    </source>
</evidence>
<evidence type="ECO:0000256" key="8">
    <source>
        <dbReference type="ARBA" id="ARBA00035585"/>
    </source>
</evidence>